<feature type="transmembrane region" description="Helical" evidence="1">
    <location>
        <begin position="37"/>
        <end position="64"/>
    </location>
</feature>
<keyword evidence="1" id="KW-0472">Membrane</keyword>
<evidence type="ECO:0000256" key="1">
    <source>
        <dbReference type="SAM" id="Phobius"/>
    </source>
</evidence>
<gene>
    <name evidence="2" type="ORF">BIN_B_04446</name>
</gene>
<proteinExistence type="predicted"/>
<dbReference type="PROSITE" id="PS51257">
    <property type="entry name" value="PROKAR_LIPOPROTEIN"/>
    <property type="match status" value="1"/>
</dbReference>
<dbReference type="AlphaFoldDB" id="A0A653F002"/>
<evidence type="ECO:0000313" key="2">
    <source>
        <dbReference type="EMBL" id="VTP02292.1"/>
    </source>
</evidence>
<name>A0A653F002_9MYCO</name>
<reference evidence="2" key="1">
    <citation type="submission" date="2019-05" db="EMBL/GenBank/DDBJ databases">
        <authorList>
            <person name="Naeem R."/>
            <person name="Antony C."/>
            <person name="Guan Q."/>
        </authorList>
    </citation>
    <scope>NUCLEOTIDE SEQUENCE</scope>
    <source>
        <strain evidence="2">2</strain>
    </source>
</reference>
<dbReference type="EMBL" id="LR589131">
    <property type="protein sequence ID" value="VTP02292.1"/>
    <property type="molecule type" value="Genomic_DNA"/>
</dbReference>
<protein>
    <submittedName>
        <fullName evidence="2">Uncharacterized protein</fullName>
    </submittedName>
</protein>
<organism evidence="2">
    <name type="scientific">Mycobacterium riyadhense</name>
    <dbReference type="NCBI Taxonomy" id="486698"/>
    <lineage>
        <taxon>Bacteria</taxon>
        <taxon>Bacillati</taxon>
        <taxon>Actinomycetota</taxon>
        <taxon>Actinomycetes</taxon>
        <taxon>Mycobacteriales</taxon>
        <taxon>Mycobacteriaceae</taxon>
        <taxon>Mycobacterium</taxon>
    </lineage>
</organism>
<keyword evidence="1" id="KW-0812">Transmembrane</keyword>
<sequence length="95" mass="10540">MKQPLVLVRVEVRAFIAAEIVAAATAFALLLTGCGLVAAIAAGIAWGLLWCVLSVAGLTPWQWARLGVRWWRHRQRRLMVIDRRPAPKDQEPADV</sequence>
<accession>A0A653F002</accession>
<keyword evidence="1" id="KW-1133">Transmembrane helix</keyword>
<feature type="transmembrane region" description="Helical" evidence="1">
    <location>
        <begin position="12"/>
        <end position="31"/>
    </location>
</feature>